<dbReference type="Proteomes" id="UP000265520">
    <property type="component" value="Unassembled WGS sequence"/>
</dbReference>
<comment type="caution">
    <text evidence="1">The sequence shown here is derived from an EMBL/GenBank/DDBJ whole genome shotgun (WGS) entry which is preliminary data.</text>
</comment>
<evidence type="ECO:0000313" key="2">
    <source>
        <dbReference type="Proteomes" id="UP000265520"/>
    </source>
</evidence>
<reference evidence="1 2" key="1">
    <citation type="journal article" date="2018" name="Front. Plant Sci.">
        <title>Red Clover (Trifolium pratense) and Zigzag Clover (T. medium) - A Picture of Genomic Similarities and Differences.</title>
        <authorList>
            <person name="Dluhosova J."/>
            <person name="Istvanek J."/>
            <person name="Nedelnik J."/>
            <person name="Repkova J."/>
        </authorList>
    </citation>
    <scope>NUCLEOTIDE SEQUENCE [LARGE SCALE GENOMIC DNA]</scope>
    <source>
        <strain evidence="2">cv. 10/8</strain>
        <tissue evidence="1">Leaf</tissue>
    </source>
</reference>
<name>A0A392VLC3_9FABA</name>
<accession>A0A392VLC3</accession>
<dbReference type="AlphaFoldDB" id="A0A392VLC3"/>
<organism evidence="1 2">
    <name type="scientific">Trifolium medium</name>
    <dbReference type="NCBI Taxonomy" id="97028"/>
    <lineage>
        <taxon>Eukaryota</taxon>
        <taxon>Viridiplantae</taxon>
        <taxon>Streptophyta</taxon>
        <taxon>Embryophyta</taxon>
        <taxon>Tracheophyta</taxon>
        <taxon>Spermatophyta</taxon>
        <taxon>Magnoliopsida</taxon>
        <taxon>eudicotyledons</taxon>
        <taxon>Gunneridae</taxon>
        <taxon>Pentapetalae</taxon>
        <taxon>rosids</taxon>
        <taxon>fabids</taxon>
        <taxon>Fabales</taxon>
        <taxon>Fabaceae</taxon>
        <taxon>Papilionoideae</taxon>
        <taxon>50 kb inversion clade</taxon>
        <taxon>NPAAA clade</taxon>
        <taxon>Hologalegina</taxon>
        <taxon>IRL clade</taxon>
        <taxon>Trifolieae</taxon>
        <taxon>Trifolium</taxon>
    </lineage>
</organism>
<protein>
    <submittedName>
        <fullName evidence="1">Uncharacterized protein</fullName>
    </submittedName>
</protein>
<feature type="non-terminal residue" evidence="1">
    <location>
        <position position="40"/>
    </location>
</feature>
<dbReference type="EMBL" id="LXQA011160144">
    <property type="protein sequence ID" value="MCI87200.1"/>
    <property type="molecule type" value="Genomic_DNA"/>
</dbReference>
<proteinExistence type="predicted"/>
<evidence type="ECO:0000313" key="1">
    <source>
        <dbReference type="EMBL" id="MCI87200.1"/>
    </source>
</evidence>
<keyword evidence="2" id="KW-1185">Reference proteome</keyword>
<sequence>MGDKGVSLTTVLRTIEDLIVLWTKRLGEVGVEGGNLATLV</sequence>